<gene>
    <name evidence="2" type="ORF">ACFQMN_17950</name>
</gene>
<evidence type="ECO:0000313" key="3">
    <source>
        <dbReference type="Proteomes" id="UP001596494"/>
    </source>
</evidence>
<dbReference type="Proteomes" id="UP001596494">
    <property type="component" value="Unassembled WGS sequence"/>
</dbReference>
<feature type="domain" description="RNA polymerase sigma factor 70 region 4 type 2" evidence="1">
    <location>
        <begin position="107"/>
        <end position="158"/>
    </location>
</feature>
<evidence type="ECO:0000259" key="1">
    <source>
        <dbReference type="Pfam" id="PF08281"/>
    </source>
</evidence>
<reference evidence="3" key="1">
    <citation type="journal article" date="2019" name="Int. J. Syst. Evol. Microbiol.">
        <title>The Global Catalogue of Microorganisms (GCM) 10K type strain sequencing project: providing services to taxonomists for standard genome sequencing and annotation.</title>
        <authorList>
            <consortium name="The Broad Institute Genomics Platform"/>
            <consortium name="The Broad Institute Genome Sequencing Center for Infectious Disease"/>
            <person name="Wu L."/>
            <person name="Ma J."/>
        </authorList>
    </citation>
    <scope>NUCLEOTIDE SEQUENCE [LARGE SCALE GENOMIC DNA]</scope>
    <source>
        <strain evidence="3">CCUG 73951</strain>
    </source>
</reference>
<dbReference type="NCBIfam" id="TIGR02937">
    <property type="entry name" value="sigma70-ECF"/>
    <property type="match status" value="1"/>
</dbReference>
<dbReference type="InterPro" id="IPR013249">
    <property type="entry name" value="RNA_pol_sigma70_r4_t2"/>
</dbReference>
<proteinExistence type="predicted"/>
<evidence type="ECO:0000313" key="2">
    <source>
        <dbReference type="EMBL" id="MFC7322751.1"/>
    </source>
</evidence>
<dbReference type="InterPro" id="IPR013324">
    <property type="entry name" value="RNA_pol_sigma_r3/r4-like"/>
</dbReference>
<name>A0ABW2K7G4_9BACI</name>
<dbReference type="InterPro" id="IPR014284">
    <property type="entry name" value="RNA_pol_sigma-70_dom"/>
</dbReference>
<dbReference type="EMBL" id="JBHTBY010000017">
    <property type="protein sequence ID" value="MFC7322751.1"/>
    <property type="molecule type" value="Genomic_DNA"/>
</dbReference>
<keyword evidence="3" id="KW-1185">Reference proteome</keyword>
<comment type="caution">
    <text evidence="2">The sequence shown here is derived from an EMBL/GenBank/DDBJ whole genome shotgun (WGS) entry which is preliminary data.</text>
</comment>
<dbReference type="SUPFAM" id="SSF88659">
    <property type="entry name" value="Sigma3 and sigma4 domains of RNA polymerase sigma factors"/>
    <property type="match status" value="1"/>
</dbReference>
<dbReference type="Pfam" id="PF08281">
    <property type="entry name" value="Sigma70_r4_2"/>
    <property type="match status" value="1"/>
</dbReference>
<dbReference type="Gene3D" id="1.20.140.160">
    <property type="match status" value="1"/>
</dbReference>
<sequence length="166" mass="19296">MRKQIQEPLLSSLQNPVYAHADNTAVQSPSSQNGNDVNELFYPCQIEAKFVSYVNTALWRAAKDYRKKCYTLKDQYVMDVEKIELADITKEEPVHYQDLYESLEDKILYHTIKQLSQRQQFILYEHAVDLYTFKEIADELSVSQQSVSKSYQRAVIKLRGAYQGGD</sequence>
<accession>A0ABW2K7G4</accession>
<organism evidence="2 3">
    <name type="scientific">Halobacillus campisalis</name>
    <dbReference type="NCBI Taxonomy" id="435909"/>
    <lineage>
        <taxon>Bacteria</taxon>
        <taxon>Bacillati</taxon>
        <taxon>Bacillota</taxon>
        <taxon>Bacilli</taxon>
        <taxon>Bacillales</taxon>
        <taxon>Bacillaceae</taxon>
        <taxon>Halobacillus</taxon>
    </lineage>
</organism>
<protein>
    <submittedName>
        <fullName evidence="2">Sigma-70 family RNA polymerase sigma factor</fullName>
    </submittedName>
</protein>
<dbReference type="RefSeq" id="WP_289215116.1">
    <property type="nucleotide sequence ID" value="NZ_JAPVRC010000002.1"/>
</dbReference>